<keyword evidence="2" id="KW-1185">Reference proteome</keyword>
<protein>
    <submittedName>
        <fullName evidence="1">Uncharacterized protein</fullName>
    </submittedName>
</protein>
<dbReference type="EMBL" id="CAAALY010014635">
    <property type="protein sequence ID" value="VEL12389.1"/>
    <property type="molecule type" value="Genomic_DNA"/>
</dbReference>
<gene>
    <name evidence="1" type="ORF">PXEA_LOCUS5829</name>
</gene>
<comment type="caution">
    <text evidence="1">The sequence shown here is derived from an EMBL/GenBank/DDBJ whole genome shotgun (WGS) entry which is preliminary data.</text>
</comment>
<evidence type="ECO:0000313" key="2">
    <source>
        <dbReference type="Proteomes" id="UP000784294"/>
    </source>
</evidence>
<dbReference type="AlphaFoldDB" id="A0A448WI53"/>
<evidence type="ECO:0000313" key="1">
    <source>
        <dbReference type="EMBL" id="VEL12389.1"/>
    </source>
</evidence>
<reference evidence="1" key="1">
    <citation type="submission" date="2018-11" db="EMBL/GenBank/DDBJ databases">
        <authorList>
            <consortium name="Pathogen Informatics"/>
        </authorList>
    </citation>
    <scope>NUCLEOTIDE SEQUENCE</scope>
</reference>
<dbReference type="Proteomes" id="UP000784294">
    <property type="component" value="Unassembled WGS sequence"/>
</dbReference>
<name>A0A448WI53_9PLAT</name>
<accession>A0A448WI53</accession>
<sequence>MKVGVFRGQEGGRVSHVHSKGMYGVCSPLVGPASGVATAPIDQWCVFAVMTGSHNEACIKGDFRLWHRLKARSQRLYVCRCLVLPPMEASLCLRLPGLVEPRRSVYPSFGGIASGPFGRRACIRVVAPFVPFCTLSPAPRPDDSVDWIGYIPRRRLPSSPALPMRVSHFWHASTRL</sequence>
<organism evidence="1 2">
    <name type="scientific">Protopolystoma xenopodis</name>
    <dbReference type="NCBI Taxonomy" id="117903"/>
    <lineage>
        <taxon>Eukaryota</taxon>
        <taxon>Metazoa</taxon>
        <taxon>Spiralia</taxon>
        <taxon>Lophotrochozoa</taxon>
        <taxon>Platyhelminthes</taxon>
        <taxon>Monogenea</taxon>
        <taxon>Polyopisthocotylea</taxon>
        <taxon>Polystomatidea</taxon>
        <taxon>Polystomatidae</taxon>
        <taxon>Protopolystoma</taxon>
    </lineage>
</organism>
<proteinExistence type="predicted"/>